<protein>
    <submittedName>
        <fullName evidence="1">Uncharacterized protein</fullName>
    </submittedName>
</protein>
<dbReference type="AlphaFoldDB" id="A0A256GZX4"/>
<organism evidence="1 2">
    <name type="scientific">Brucella lupini</name>
    <dbReference type="NCBI Taxonomy" id="255457"/>
    <lineage>
        <taxon>Bacteria</taxon>
        <taxon>Pseudomonadati</taxon>
        <taxon>Pseudomonadota</taxon>
        <taxon>Alphaproteobacteria</taxon>
        <taxon>Hyphomicrobiales</taxon>
        <taxon>Brucellaceae</taxon>
        <taxon>Brucella/Ochrobactrum group</taxon>
        <taxon>Brucella</taxon>
    </lineage>
</organism>
<evidence type="ECO:0000313" key="1">
    <source>
        <dbReference type="EMBL" id="OYR32723.1"/>
    </source>
</evidence>
<gene>
    <name evidence="1" type="ORF">CES86_5603</name>
</gene>
<accession>A0A256GZX4</accession>
<dbReference type="Proteomes" id="UP000216363">
    <property type="component" value="Unassembled WGS sequence"/>
</dbReference>
<sequence>MAGLAKLQKSEDRPALDGRLGIGLCALRSAVPEAHAVM</sequence>
<comment type="caution">
    <text evidence="1">The sequence shown here is derived from an EMBL/GenBank/DDBJ whole genome shotgun (WGS) entry which is preliminary data.</text>
</comment>
<reference evidence="1 2" key="1">
    <citation type="submission" date="2017-07" db="EMBL/GenBank/DDBJ databases">
        <title>Draft genome of Ochrobactrum lupini type strain LUP21.</title>
        <authorList>
            <person name="Krzyzanowska D.M."/>
            <person name="Jafra S."/>
        </authorList>
    </citation>
    <scope>NUCLEOTIDE SEQUENCE [LARGE SCALE GENOMIC DNA]</scope>
    <source>
        <strain evidence="1 2">LUP21</strain>
    </source>
</reference>
<name>A0A256GZX4_9HYPH</name>
<proteinExistence type="predicted"/>
<evidence type="ECO:0000313" key="2">
    <source>
        <dbReference type="Proteomes" id="UP000216363"/>
    </source>
</evidence>
<dbReference type="EMBL" id="NNRN01000019">
    <property type="protein sequence ID" value="OYR32723.1"/>
    <property type="molecule type" value="Genomic_DNA"/>
</dbReference>